<evidence type="ECO:0000313" key="3">
    <source>
        <dbReference type="Proteomes" id="UP000582837"/>
    </source>
</evidence>
<organism evidence="2 3">
    <name type="scientific">Longimicrobium terrae</name>
    <dbReference type="NCBI Taxonomy" id="1639882"/>
    <lineage>
        <taxon>Bacteria</taxon>
        <taxon>Pseudomonadati</taxon>
        <taxon>Gemmatimonadota</taxon>
        <taxon>Longimicrobiia</taxon>
        <taxon>Longimicrobiales</taxon>
        <taxon>Longimicrobiaceae</taxon>
        <taxon>Longimicrobium</taxon>
    </lineage>
</organism>
<dbReference type="AlphaFoldDB" id="A0A841GZD9"/>
<sequence length="73" mass="7495">MTTMRSKTCRPLMLALATAGVLAGMGGSARLAYAQEVKCYLMVCTGSVCGATQIPCPPPPGEETPKLPPTGNP</sequence>
<feature type="chain" id="PRO_5032321357" evidence="1">
    <location>
        <begin position="24"/>
        <end position="73"/>
    </location>
</feature>
<dbReference type="EMBL" id="JACHIA010000007">
    <property type="protein sequence ID" value="MBB6071094.1"/>
    <property type="molecule type" value="Genomic_DNA"/>
</dbReference>
<evidence type="ECO:0000313" key="2">
    <source>
        <dbReference type="EMBL" id="MBB6071094.1"/>
    </source>
</evidence>
<keyword evidence="1" id="KW-0732">Signal</keyword>
<feature type="signal peptide" evidence="1">
    <location>
        <begin position="1"/>
        <end position="23"/>
    </location>
</feature>
<gene>
    <name evidence="2" type="ORF">HNQ61_002718</name>
</gene>
<proteinExistence type="predicted"/>
<protein>
    <submittedName>
        <fullName evidence="2">Uncharacterized protein</fullName>
    </submittedName>
</protein>
<reference evidence="2 3" key="1">
    <citation type="submission" date="2020-08" db="EMBL/GenBank/DDBJ databases">
        <title>Genomic Encyclopedia of Type Strains, Phase IV (KMG-IV): sequencing the most valuable type-strain genomes for metagenomic binning, comparative biology and taxonomic classification.</title>
        <authorList>
            <person name="Goeker M."/>
        </authorList>
    </citation>
    <scope>NUCLEOTIDE SEQUENCE [LARGE SCALE GENOMIC DNA]</scope>
    <source>
        <strain evidence="2 3">DSM 29007</strain>
    </source>
</reference>
<name>A0A841GZD9_9BACT</name>
<comment type="caution">
    <text evidence="2">The sequence shown here is derived from an EMBL/GenBank/DDBJ whole genome shotgun (WGS) entry which is preliminary data.</text>
</comment>
<evidence type="ECO:0000256" key="1">
    <source>
        <dbReference type="SAM" id="SignalP"/>
    </source>
</evidence>
<keyword evidence="3" id="KW-1185">Reference proteome</keyword>
<accession>A0A841GZD9</accession>
<dbReference type="Proteomes" id="UP000582837">
    <property type="component" value="Unassembled WGS sequence"/>
</dbReference>